<evidence type="ECO:0000313" key="1">
    <source>
        <dbReference type="EMBL" id="BFO15635.1"/>
    </source>
</evidence>
<dbReference type="EMBL" id="AP035768">
    <property type="protein sequence ID" value="BFO15635.1"/>
    <property type="molecule type" value="Genomic_DNA"/>
</dbReference>
<reference evidence="1" key="1">
    <citation type="submission" date="2024-06" db="EMBL/GenBank/DDBJ databases">
        <authorList>
            <consortium name="consrtm"/>
            <person name="Uemura M."/>
            <person name="Terahara T."/>
        </authorList>
    </citation>
    <scope>NUCLEOTIDE SEQUENCE</scope>
    <source>
        <strain evidence="1">KM77-8</strain>
    </source>
</reference>
<name>A0AAT9HDV7_9ACTN</name>
<proteinExistence type="predicted"/>
<organism evidence="1">
    <name type="scientific">Streptomyces haneummycinicus</name>
    <dbReference type="NCBI Taxonomy" id="3074435"/>
    <lineage>
        <taxon>Bacteria</taxon>
        <taxon>Bacillati</taxon>
        <taxon>Actinomycetota</taxon>
        <taxon>Actinomycetes</taxon>
        <taxon>Kitasatosporales</taxon>
        <taxon>Streptomycetaceae</taxon>
        <taxon>Streptomyces</taxon>
    </lineage>
</organism>
<accession>A0AAT9HDV7</accession>
<reference evidence="1" key="2">
    <citation type="submission" date="2024-07" db="EMBL/GenBank/DDBJ databases">
        <title>Streptomyces haneummycinica sp. nov., a new antibiotic-producing actinobacterium isolated from marine sediment.</title>
        <authorList>
            <person name="Uemura M."/>
            <person name="Hamada M."/>
            <person name="Hirano S."/>
            <person name="Kobayashi K."/>
            <person name="Ohshiro T."/>
            <person name="Kobayashi T."/>
            <person name="Terahara T."/>
        </authorList>
    </citation>
    <scope>NUCLEOTIDE SEQUENCE</scope>
    <source>
        <strain evidence="1">KM77-8</strain>
    </source>
</reference>
<dbReference type="AlphaFoldDB" id="A0AAT9HDV7"/>
<gene>
    <name evidence="1" type="ORF">SHKM778_20230</name>
</gene>
<protein>
    <submittedName>
        <fullName evidence="1">Uncharacterized protein</fullName>
    </submittedName>
</protein>
<sequence>MERQGDDAYRFTTANREAYVEVRVTGGRDGTGVLIDLAPAVKKAIPEGIAF</sequence>